<organism evidence="2 3">
    <name type="scientific">Microlunatus panaciterrae</name>
    <dbReference type="NCBI Taxonomy" id="400768"/>
    <lineage>
        <taxon>Bacteria</taxon>
        <taxon>Bacillati</taxon>
        <taxon>Actinomycetota</taxon>
        <taxon>Actinomycetes</taxon>
        <taxon>Propionibacteriales</taxon>
        <taxon>Propionibacteriaceae</taxon>
        <taxon>Microlunatus</taxon>
    </lineage>
</organism>
<dbReference type="EMBL" id="JAFBCF010000001">
    <property type="protein sequence ID" value="MBM7797703.1"/>
    <property type="molecule type" value="Genomic_DNA"/>
</dbReference>
<dbReference type="RefSeq" id="WP_204916349.1">
    <property type="nucleotide sequence ID" value="NZ_BAAAQP010000011.1"/>
</dbReference>
<evidence type="ECO:0000313" key="2">
    <source>
        <dbReference type="EMBL" id="MBM7797703.1"/>
    </source>
</evidence>
<keyword evidence="3" id="KW-1185">Reference proteome</keyword>
<protein>
    <recommendedName>
        <fullName evidence="4">DUF1795 domain-containing protein</fullName>
    </recommendedName>
</protein>
<reference evidence="2 3" key="1">
    <citation type="submission" date="2021-01" db="EMBL/GenBank/DDBJ databases">
        <title>Sequencing the genomes of 1000 actinobacteria strains.</title>
        <authorList>
            <person name="Klenk H.-P."/>
        </authorList>
    </citation>
    <scope>NUCLEOTIDE SEQUENCE [LARGE SCALE GENOMIC DNA]</scope>
    <source>
        <strain evidence="2 3">DSM 18662</strain>
    </source>
</reference>
<evidence type="ECO:0000256" key="1">
    <source>
        <dbReference type="SAM" id="MobiDB-lite"/>
    </source>
</evidence>
<proteinExistence type="predicted"/>
<sequence length="510" mass="55278">MHRFEPTLSATVPDGWFVKESLTLLAPDGQANIIASSEPVADGLDALQYAQVQGDLLRKEFPHYQEHHFGPSPVLGGRPGYLREFSWVPPDGQSVRQLQLYFAASGRAYTATATTASQQFHRYYDVLRVALDQLLLRGTAPSEDGPRPPVQPSPPSVPSSPWTPLPVDLLDEPPQPPRFDLVNDLPAPAVPGIAPPPLPMPPGGAITESRPVAPSDGLVEPVLAVDLSDLRPWRSRLHSELPAPWSAAVIMEQHGPPRTDGGALLDDDFFWVKAMLLPEHSLQPLQQPAQLQSRLRVLHRRQLPWDLRIPLQPYWTDVGGLPAVLDGFARTVGGPPAAFSLSAEVSSGLGLSVIAATSAGRQEALMRVALPLARRSVARQGSLEWTAPPGWSTREELVLTTDTLRASATLVPLAAGQDLSGWTNEVFARAPFLRDQQPLAERPVSVRGMPNARLHRFDWQPSGMGRLLTSVAVGTVDGLGFSFVLEVPLHGSETALMIQADELLSHLSVA</sequence>
<feature type="compositionally biased region" description="Pro residues" evidence="1">
    <location>
        <begin position="147"/>
        <end position="164"/>
    </location>
</feature>
<gene>
    <name evidence="2" type="ORF">JOE57_000624</name>
</gene>
<dbReference type="InterPro" id="IPR016123">
    <property type="entry name" value="Mog1/PsbP_a/b/a-sand"/>
</dbReference>
<evidence type="ECO:0008006" key="4">
    <source>
        <dbReference type="Google" id="ProtNLM"/>
    </source>
</evidence>
<feature type="region of interest" description="Disordered" evidence="1">
    <location>
        <begin position="138"/>
        <end position="177"/>
    </location>
</feature>
<evidence type="ECO:0000313" key="3">
    <source>
        <dbReference type="Proteomes" id="UP000704762"/>
    </source>
</evidence>
<dbReference type="SUPFAM" id="SSF55724">
    <property type="entry name" value="Mog1p/PsbP-like"/>
    <property type="match status" value="1"/>
</dbReference>
<dbReference type="Gene3D" id="3.40.1000.10">
    <property type="entry name" value="Mog1/PsbP, alpha/beta/alpha sandwich"/>
    <property type="match status" value="1"/>
</dbReference>
<dbReference type="Proteomes" id="UP000704762">
    <property type="component" value="Unassembled WGS sequence"/>
</dbReference>
<accession>A0ABS2RG92</accession>
<name>A0ABS2RG92_9ACTN</name>
<comment type="caution">
    <text evidence="2">The sequence shown here is derived from an EMBL/GenBank/DDBJ whole genome shotgun (WGS) entry which is preliminary data.</text>
</comment>